<protein>
    <submittedName>
        <fullName evidence="1">Uncharacterized protein</fullName>
    </submittedName>
</protein>
<dbReference type="EMBL" id="BARW01030232">
    <property type="protein sequence ID" value="GAJ03974.1"/>
    <property type="molecule type" value="Genomic_DNA"/>
</dbReference>
<dbReference type="AlphaFoldDB" id="X1TFE4"/>
<sequence length="131" mass="14472">DSPNADAFDLTVYRKLTHSFESVYLTNEAQAGKTLRLLFGKGNWDVEQTTPTVDLVGLLQQENLAQITDPEKLADKSSLTITMLEILVLAVDVNFTFFQPAPEMWSVMSMSSRSSVYGPIGSSSYSSPLFI</sequence>
<accession>X1TFE4</accession>
<comment type="caution">
    <text evidence="1">The sequence shown here is derived from an EMBL/GenBank/DDBJ whole genome shotgun (WGS) entry which is preliminary data.</text>
</comment>
<reference evidence="1" key="1">
    <citation type="journal article" date="2014" name="Front. Microbiol.">
        <title>High frequency of phylogenetically diverse reductive dehalogenase-homologous genes in deep subseafloor sedimentary metagenomes.</title>
        <authorList>
            <person name="Kawai M."/>
            <person name="Futagami T."/>
            <person name="Toyoda A."/>
            <person name="Takaki Y."/>
            <person name="Nishi S."/>
            <person name="Hori S."/>
            <person name="Arai W."/>
            <person name="Tsubouchi T."/>
            <person name="Morono Y."/>
            <person name="Uchiyama I."/>
            <person name="Ito T."/>
            <person name="Fujiyama A."/>
            <person name="Inagaki F."/>
            <person name="Takami H."/>
        </authorList>
    </citation>
    <scope>NUCLEOTIDE SEQUENCE</scope>
    <source>
        <strain evidence="1">Expedition CK06-06</strain>
    </source>
</reference>
<feature type="non-terminal residue" evidence="1">
    <location>
        <position position="1"/>
    </location>
</feature>
<evidence type="ECO:0000313" key="1">
    <source>
        <dbReference type="EMBL" id="GAJ03974.1"/>
    </source>
</evidence>
<name>X1TFE4_9ZZZZ</name>
<proteinExistence type="predicted"/>
<gene>
    <name evidence="1" type="ORF">S12H4_48381</name>
</gene>
<organism evidence="1">
    <name type="scientific">marine sediment metagenome</name>
    <dbReference type="NCBI Taxonomy" id="412755"/>
    <lineage>
        <taxon>unclassified sequences</taxon>
        <taxon>metagenomes</taxon>
        <taxon>ecological metagenomes</taxon>
    </lineage>
</organism>